<dbReference type="AlphaFoldDB" id="A0A1M4ZKT8"/>
<accession>A0A1M4ZKT8</accession>
<dbReference type="RefSeq" id="WP_072839030.1">
    <property type="nucleotide sequence ID" value="NZ_FQVF01000006.1"/>
</dbReference>
<protein>
    <submittedName>
        <fullName evidence="2">Uncharacterized protein</fullName>
    </submittedName>
</protein>
<evidence type="ECO:0000313" key="3">
    <source>
        <dbReference type="Proteomes" id="UP000184517"/>
    </source>
</evidence>
<feature type="chain" id="PRO_5012770394" evidence="1">
    <location>
        <begin position="26"/>
        <end position="101"/>
    </location>
</feature>
<evidence type="ECO:0000313" key="2">
    <source>
        <dbReference type="EMBL" id="SHF18427.1"/>
    </source>
</evidence>
<evidence type="ECO:0000256" key="1">
    <source>
        <dbReference type="SAM" id="SignalP"/>
    </source>
</evidence>
<feature type="signal peptide" evidence="1">
    <location>
        <begin position="1"/>
        <end position="25"/>
    </location>
</feature>
<dbReference type="Proteomes" id="UP000184517">
    <property type="component" value="Unassembled WGS sequence"/>
</dbReference>
<dbReference type="OrthoDB" id="6106425at2"/>
<organism evidence="2 3">
    <name type="scientific">Marinomonas polaris DSM 16579</name>
    <dbReference type="NCBI Taxonomy" id="1122206"/>
    <lineage>
        <taxon>Bacteria</taxon>
        <taxon>Pseudomonadati</taxon>
        <taxon>Pseudomonadota</taxon>
        <taxon>Gammaproteobacteria</taxon>
        <taxon>Oceanospirillales</taxon>
        <taxon>Oceanospirillaceae</taxon>
        <taxon>Marinomonas</taxon>
    </lineage>
</organism>
<proteinExistence type="predicted"/>
<keyword evidence="1" id="KW-0732">Signal</keyword>
<reference evidence="3" key="1">
    <citation type="submission" date="2016-11" db="EMBL/GenBank/DDBJ databases">
        <authorList>
            <person name="Varghese N."/>
            <person name="Submissions S."/>
        </authorList>
    </citation>
    <scope>NUCLEOTIDE SEQUENCE [LARGE SCALE GENOMIC DNA]</scope>
    <source>
        <strain evidence="3">DSM 16579</strain>
    </source>
</reference>
<dbReference type="STRING" id="1122206.SAMN02745753_01424"/>
<dbReference type="EMBL" id="FQVF01000006">
    <property type="protein sequence ID" value="SHF18427.1"/>
    <property type="molecule type" value="Genomic_DNA"/>
</dbReference>
<gene>
    <name evidence="2" type="ORF">SAMN02745753_01424</name>
</gene>
<name>A0A1M4ZKT8_9GAMM</name>
<sequence>MKIQLLMIITVIISSLLTISQRANAQEVNQFRWLEPTVEQRCDEVVVPDQDNGADSGCIVFIPFRTHPSDLTPASFLNYRLPVIAKISDSINPRAPPFSLI</sequence>
<keyword evidence="3" id="KW-1185">Reference proteome</keyword>